<dbReference type="Proteomes" id="UP000298061">
    <property type="component" value="Unassembled WGS sequence"/>
</dbReference>
<sequence length="555" mass="63316">MQMASPQQRQQELEQESYRQQEESFRRQEQEQESYRQQESYQQQDLYQQREQEPYQQRRQEQQQESYHIRQQDGYQFRQQEIRQFRRKEQHQYQQQEQYHQEEQEQERYVLQEQEPYQQQQESYQQHQRYAPPAVPPSQAIPPRALLSRPTSRYTPPTPPPVPYRPSINTANIAAPQPIPSGSTNVLKRKVSPPVSASTLVGFQPSFDSHRSFQWPALTSNIFAQIKGEDVGIRGIVFSATGNYIAVNCHDCTVRVWDNILHTEIARLSHVAPVVSAAWLEDDEGILSLSENGSLGKWTRTPQMPGDQWQWTKIAEPSNAERKPEDVPTAMAYIRDRIAVAFPRVGVKVWMLNKGTWQPQRSILRQNVTAIHFVEDGDALLGGTKDGVLWYCQIPNGTLRAYTFFKSTVYHIDVNHSGSHALVAQTGGRTHIVGIRQDDNKGKIEQVYALKDSDSHPNATYDFGALFTSKDSLIMFGTVDGCVLLWDKDKAVISCGLDLGEGAVAQAVGSFTSRSSSSENCLVTGSKDGKLTWWPQPSISDIEEFSHKRMKTGAS</sequence>
<evidence type="ECO:0000313" key="5">
    <source>
        <dbReference type="EMBL" id="TFY76390.1"/>
    </source>
</evidence>
<dbReference type="Gene3D" id="2.130.10.10">
    <property type="entry name" value="YVTN repeat-like/Quinoprotein amine dehydrogenase"/>
    <property type="match status" value="2"/>
</dbReference>
<feature type="region of interest" description="Disordered" evidence="4">
    <location>
        <begin position="86"/>
        <end position="181"/>
    </location>
</feature>
<accession>A0A4Y9ZQ68</accession>
<keyword evidence="2" id="KW-0677">Repeat</keyword>
<dbReference type="SMART" id="SM00320">
    <property type="entry name" value="WD40"/>
    <property type="match status" value="5"/>
</dbReference>
<keyword evidence="1 3" id="KW-0853">WD repeat</keyword>
<feature type="repeat" description="WD" evidence="3">
    <location>
        <begin position="226"/>
        <end position="258"/>
    </location>
</feature>
<keyword evidence="6" id="KW-1185">Reference proteome</keyword>
<feature type="compositionally biased region" description="Low complexity" evidence="4">
    <location>
        <begin position="37"/>
        <end position="47"/>
    </location>
</feature>
<evidence type="ECO:0000313" key="6">
    <source>
        <dbReference type="Proteomes" id="UP000298061"/>
    </source>
</evidence>
<dbReference type="PROSITE" id="PS50082">
    <property type="entry name" value="WD_REPEATS_2"/>
    <property type="match status" value="1"/>
</dbReference>
<evidence type="ECO:0000256" key="3">
    <source>
        <dbReference type="PROSITE-ProRule" id="PRU00221"/>
    </source>
</evidence>
<dbReference type="InterPro" id="IPR001680">
    <property type="entry name" value="WD40_rpt"/>
</dbReference>
<dbReference type="Pfam" id="PF00400">
    <property type="entry name" value="WD40"/>
    <property type="match status" value="1"/>
</dbReference>
<feature type="compositionally biased region" description="Basic and acidic residues" evidence="4">
    <location>
        <begin position="16"/>
        <end position="36"/>
    </location>
</feature>
<evidence type="ECO:0000256" key="1">
    <source>
        <dbReference type="ARBA" id="ARBA00022574"/>
    </source>
</evidence>
<feature type="compositionally biased region" description="Low complexity" evidence="4">
    <location>
        <begin position="112"/>
        <end position="132"/>
    </location>
</feature>
<dbReference type="GO" id="GO:1990234">
    <property type="term" value="C:transferase complex"/>
    <property type="evidence" value="ECO:0007669"/>
    <property type="project" value="UniProtKB-ARBA"/>
</dbReference>
<evidence type="ECO:0000256" key="2">
    <source>
        <dbReference type="ARBA" id="ARBA00022737"/>
    </source>
</evidence>
<name>A0A4Y9ZQ68_9AGAM</name>
<dbReference type="InterPro" id="IPR036322">
    <property type="entry name" value="WD40_repeat_dom_sf"/>
</dbReference>
<dbReference type="AlphaFoldDB" id="A0A4Y9ZQ68"/>
<dbReference type="PANTHER" id="PTHR22847">
    <property type="entry name" value="WD40 REPEAT PROTEIN"/>
    <property type="match status" value="1"/>
</dbReference>
<dbReference type="PANTHER" id="PTHR22847:SF637">
    <property type="entry name" value="WD REPEAT DOMAIN 5B"/>
    <property type="match status" value="1"/>
</dbReference>
<protein>
    <submittedName>
        <fullName evidence="5">Uncharacterized protein</fullName>
    </submittedName>
</protein>
<dbReference type="STRING" id="135208.A0A4Y9ZQ68"/>
<proteinExistence type="predicted"/>
<feature type="compositionally biased region" description="Low complexity" evidence="4">
    <location>
        <begin position="141"/>
        <end position="155"/>
    </location>
</feature>
<reference evidence="5 6" key="1">
    <citation type="submission" date="2019-02" db="EMBL/GenBank/DDBJ databases">
        <title>Genome sequencing of the rare red list fungi Hericium alpestre (H. flagellum).</title>
        <authorList>
            <person name="Buettner E."/>
            <person name="Kellner H."/>
        </authorList>
    </citation>
    <scope>NUCLEOTIDE SEQUENCE [LARGE SCALE GENOMIC DNA]</scope>
    <source>
        <strain evidence="5 6">DSM 108284</strain>
    </source>
</reference>
<feature type="compositionally biased region" description="Basic and acidic residues" evidence="4">
    <location>
        <begin position="48"/>
        <end position="71"/>
    </location>
</feature>
<organism evidence="5 6">
    <name type="scientific">Hericium alpestre</name>
    <dbReference type="NCBI Taxonomy" id="135208"/>
    <lineage>
        <taxon>Eukaryota</taxon>
        <taxon>Fungi</taxon>
        <taxon>Dikarya</taxon>
        <taxon>Basidiomycota</taxon>
        <taxon>Agaricomycotina</taxon>
        <taxon>Agaricomycetes</taxon>
        <taxon>Russulales</taxon>
        <taxon>Hericiaceae</taxon>
        <taxon>Hericium</taxon>
    </lineage>
</organism>
<dbReference type="EMBL" id="SFCI01001220">
    <property type="protein sequence ID" value="TFY76390.1"/>
    <property type="molecule type" value="Genomic_DNA"/>
</dbReference>
<comment type="caution">
    <text evidence="5">The sequence shown here is derived from an EMBL/GenBank/DDBJ whole genome shotgun (WGS) entry which is preliminary data.</text>
</comment>
<dbReference type="OrthoDB" id="3236053at2759"/>
<dbReference type="SUPFAM" id="SSF50978">
    <property type="entry name" value="WD40 repeat-like"/>
    <property type="match status" value="1"/>
</dbReference>
<evidence type="ECO:0000256" key="4">
    <source>
        <dbReference type="SAM" id="MobiDB-lite"/>
    </source>
</evidence>
<feature type="compositionally biased region" description="Basic and acidic residues" evidence="4">
    <location>
        <begin position="99"/>
        <end position="110"/>
    </location>
</feature>
<dbReference type="InterPro" id="IPR015943">
    <property type="entry name" value="WD40/YVTN_repeat-like_dom_sf"/>
</dbReference>
<feature type="region of interest" description="Disordered" evidence="4">
    <location>
        <begin position="1"/>
        <end position="73"/>
    </location>
</feature>
<gene>
    <name evidence="5" type="ORF">EWM64_g7622</name>
</gene>